<sequence>MVCAGGRDNSSRRPPPAAVPESRGEEEDEEIEVASMGEKHCRLEGEVVLQQEGLELLKAGGERFKQSEVLRDK</sequence>
<evidence type="ECO:0000256" key="1">
    <source>
        <dbReference type="SAM" id="MobiDB-lite"/>
    </source>
</evidence>
<organism evidence="2 3">
    <name type="scientific">Dibothriocephalus latus</name>
    <name type="common">Fish tapeworm</name>
    <name type="synonym">Diphyllobothrium latum</name>
    <dbReference type="NCBI Taxonomy" id="60516"/>
    <lineage>
        <taxon>Eukaryota</taxon>
        <taxon>Metazoa</taxon>
        <taxon>Spiralia</taxon>
        <taxon>Lophotrochozoa</taxon>
        <taxon>Platyhelminthes</taxon>
        <taxon>Cestoda</taxon>
        <taxon>Eucestoda</taxon>
        <taxon>Diphyllobothriidea</taxon>
        <taxon>Diphyllobothriidae</taxon>
        <taxon>Dibothriocephalus</taxon>
    </lineage>
</organism>
<keyword evidence="3" id="KW-1185">Reference proteome</keyword>
<gene>
    <name evidence="2" type="ORF">DILT_LOCUS1571</name>
</gene>
<dbReference type="AlphaFoldDB" id="A0A3P6RXR6"/>
<evidence type="ECO:0000313" key="3">
    <source>
        <dbReference type="Proteomes" id="UP000281553"/>
    </source>
</evidence>
<reference evidence="2 3" key="1">
    <citation type="submission" date="2018-11" db="EMBL/GenBank/DDBJ databases">
        <authorList>
            <consortium name="Pathogen Informatics"/>
        </authorList>
    </citation>
    <scope>NUCLEOTIDE SEQUENCE [LARGE SCALE GENOMIC DNA]</scope>
</reference>
<dbReference type="EMBL" id="UYRU01011337">
    <property type="protein sequence ID" value="VDK46748.1"/>
    <property type="molecule type" value="Genomic_DNA"/>
</dbReference>
<evidence type="ECO:0000313" key="2">
    <source>
        <dbReference type="EMBL" id="VDK46748.1"/>
    </source>
</evidence>
<protein>
    <submittedName>
        <fullName evidence="2">Uncharacterized protein</fullName>
    </submittedName>
</protein>
<accession>A0A3P6RXR6</accession>
<proteinExistence type="predicted"/>
<name>A0A3P6RXR6_DIBLA</name>
<feature type="region of interest" description="Disordered" evidence="1">
    <location>
        <begin position="1"/>
        <end position="28"/>
    </location>
</feature>
<dbReference type="Proteomes" id="UP000281553">
    <property type="component" value="Unassembled WGS sequence"/>
</dbReference>